<evidence type="ECO:0000313" key="1">
    <source>
        <dbReference type="EMBL" id="JAD27799.1"/>
    </source>
</evidence>
<reference evidence="1" key="2">
    <citation type="journal article" date="2015" name="Data Brief">
        <title>Shoot transcriptome of the giant reed, Arundo donax.</title>
        <authorList>
            <person name="Barrero R.A."/>
            <person name="Guerrero F.D."/>
            <person name="Moolhuijzen P."/>
            <person name="Goolsby J.A."/>
            <person name="Tidwell J."/>
            <person name="Bellgard S.E."/>
            <person name="Bellgard M.I."/>
        </authorList>
    </citation>
    <scope>NUCLEOTIDE SEQUENCE</scope>
    <source>
        <tissue evidence="1">Shoot tissue taken approximately 20 cm above the soil surface</tissue>
    </source>
</reference>
<name>A0A0A8YMG2_ARUDO</name>
<proteinExistence type="predicted"/>
<organism evidence="1">
    <name type="scientific">Arundo donax</name>
    <name type="common">Giant reed</name>
    <name type="synonym">Donax arundinaceus</name>
    <dbReference type="NCBI Taxonomy" id="35708"/>
    <lineage>
        <taxon>Eukaryota</taxon>
        <taxon>Viridiplantae</taxon>
        <taxon>Streptophyta</taxon>
        <taxon>Embryophyta</taxon>
        <taxon>Tracheophyta</taxon>
        <taxon>Spermatophyta</taxon>
        <taxon>Magnoliopsida</taxon>
        <taxon>Liliopsida</taxon>
        <taxon>Poales</taxon>
        <taxon>Poaceae</taxon>
        <taxon>PACMAD clade</taxon>
        <taxon>Arundinoideae</taxon>
        <taxon>Arundineae</taxon>
        <taxon>Arundo</taxon>
    </lineage>
</organism>
<protein>
    <submittedName>
        <fullName evidence="1">Uncharacterized protein</fullName>
    </submittedName>
</protein>
<reference evidence="1" key="1">
    <citation type="submission" date="2014-09" db="EMBL/GenBank/DDBJ databases">
        <authorList>
            <person name="Magalhaes I.L.F."/>
            <person name="Oliveira U."/>
            <person name="Santos F.R."/>
            <person name="Vidigal T.H.D.A."/>
            <person name="Brescovit A.D."/>
            <person name="Santos A.J."/>
        </authorList>
    </citation>
    <scope>NUCLEOTIDE SEQUENCE</scope>
    <source>
        <tissue evidence="1">Shoot tissue taken approximately 20 cm above the soil surface</tissue>
    </source>
</reference>
<accession>A0A0A8YMG2</accession>
<sequence>MQTVCPLDIDLEARTLLCIIDRPTLKHLLHTLLNHHQWHHSFSLECVGVCSVMVLA</sequence>
<dbReference type="EMBL" id="GBRH01270096">
    <property type="protein sequence ID" value="JAD27799.1"/>
    <property type="molecule type" value="Transcribed_RNA"/>
</dbReference>
<dbReference type="AlphaFoldDB" id="A0A0A8YMG2"/>